<protein>
    <submittedName>
        <fullName evidence="1">BAH domain and coiled-coil containing 1</fullName>
    </submittedName>
</protein>
<dbReference type="EMBL" id="HAEJ01014238">
    <property type="protein sequence ID" value="SBS54695.1"/>
    <property type="molecule type" value="Transcribed_RNA"/>
</dbReference>
<sequence length="37" mass="4175">MYQPEMEVKLEGEEQRGSAAANFTLEGGKACDFMYDK</sequence>
<reference evidence="1" key="1">
    <citation type="submission" date="2016-05" db="EMBL/GenBank/DDBJ databases">
        <authorList>
            <person name="Lavstsen T."/>
            <person name="Jespersen J.S."/>
        </authorList>
    </citation>
    <scope>NUCLEOTIDE SEQUENCE</scope>
    <source>
        <tissue evidence="1">Brain</tissue>
    </source>
</reference>
<accession>A0A1A8V2Y5</accession>
<gene>
    <name evidence="1" type="primary">BAHCC1</name>
</gene>
<name>A0A1A8V2Y5_NOTFU</name>
<reference evidence="1" key="2">
    <citation type="submission" date="2016-06" db="EMBL/GenBank/DDBJ databases">
        <title>The genome of a short-lived fish provides insights into sex chromosome evolution and the genetic control of aging.</title>
        <authorList>
            <person name="Reichwald K."/>
            <person name="Felder M."/>
            <person name="Petzold A."/>
            <person name="Koch P."/>
            <person name="Groth M."/>
            <person name="Platzer M."/>
        </authorList>
    </citation>
    <scope>NUCLEOTIDE SEQUENCE</scope>
    <source>
        <tissue evidence="1">Brain</tissue>
    </source>
</reference>
<organism evidence="1">
    <name type="scientific">Nothobranchius furzeri</name>
    <name type="common">Turquoise killifish</name>
    <dbReference type="NCBI Taxonomy" id="105023"/>
    <lineage>
        <taxon>Eukaryota</taxon>
        <taxon>Metazoa</taxon>
        <taxon>Chordata</taxon>
        <taxon>Craniata</taxon>
        <taxon>Vertebrata</taxon>
        <taxon>Euteleostomi</taxon>
        <taxon>Actinopterygii</taxon>
        <taxon>Neopterygii</taxon>
        <taxon>Teleostei</taxon>
        <taxon>Neoteleostei</taxon>
        <taxon>Acanthomorphata</taxon>
        <taxon>Ovalentaria</taxon>
        <taxon>Atherinomorphae</taxon>
        <taxon>Cyprinodontiformes</taxon>
        <taxon>Nothobranchiidae</taxon>
        <taxon>Nothobranchius</taxon>
    </lineage>
</organism>
<proteinExistence type="predicted"/>
<evidence type="ECO:0000313" key="1">
    <source>
        <dbReference type="EMBL" id="SBS54695.1"/>
    </source>
</evidence>
<dbReference type="AlphaFoldDB" id="A0A1A8V2Y5"/>
<feature type="non-terminal residue" evidence="1">
    <location>
        <position position="37"/>
    </location>
</feature>